<dbReference type="AlphaFoldDB" id="A0A437MAI1"/>
<keyword evidence="14" id="KW-0282">Flagellum</keyword>
<evidence type="ECO:0000256" key="1">
    <source>
        <dbReference type="ARBA" id="ARBA00004117"/>
    </source>
</evidence>
<evidence type="ECO:0000259" key="13">
    <source>
        <dbReference type="Pfam" id="PF08345"/>
    </source>
</evidence>
<evidence type="ECO:0000313" key="15">
    <source>
        <dbReference type="Proteomes" id="UP000282971"/>
    </source>
</evidence>
<dbReference type="Proteomes" id="UP000282971">
    <property type="component" value="Unassembled WGS sequence"/>
</dbReference>
<dbReference type="GO" id="GO:0009431">
    <property type="term" value="C:bacterial-type flagellum basal body, MS ring"/>
    <property type="evidence" value="ECO:0007669"/>
    <property type="project" value="InterPro"/>
</dbReference>
<dbReference type="GO" id="GO:0005886">
    <property type="term" value="C:plasma membrane"/>
    <property type="evidence" value="ECO:0007669"/>
    <property type="project" value="UniProtKB-SubCell"/>
</dbReference>
<name>A0A437MAI1_9SPHN</name>
<dbReference type="InterPro" id="IPR000067">
    <property type="entry name" value="FlgMring_FliF"/>
</dbReference>
<keyword evidence="4" id="KW-1003">Cell membrane</keyword>
<evidence type="ECO:0000256" key="9">
    <source>
        <dbReference type="PIRNR" id="PIRNR004862"/>
    </source>
</evidence>
<dbReference type="Pfam" id="PF01514">
    <property type="entry name" value="YscJ_FliF"/>
    <property type="match status" value="1"/>
</dbReference>
<dbReference type="RefSeq" id="WP_127744226.1">
    <property type="nucleotide sequence ID" value="NZ_SACN01000001.1"/>
</dbReference>
<evidence type="ECO:0000256" key="7">
    <source>
        <dbReference type="ARBA" id="ARBA00023136"/>
    </source>
</evidence>
<proteinExistence type="inferred from homology"/>
<evidence type="ECO:0000256" key="6">
    <source>
        <dbReference type="ARBA" id="ARBA00022989"/>
    </source>
</evidence>
<evidence type="ECO:0000259" key="12">
    <source>
        <dbReference type="Pfam" id="PF01514"/>
    </source>
</evidence>
<feature type="region of interest" description="Disordered" evidence="10">
    <location>
        <begin position="304"/>
        <end position="329"/>
    </location>
</feature>
<keyword evidence="7 11" id="KW-0472">Membrane</keyword>
<dbReference type="EMBL" id="SACN01000001">
    <property type="protein sequence ID" value="RVT94652.1"/>
    <property type="molecule type" value="Genomic_DNA"/>
</dbReference>
<dbReference type="PANTHER" id="PTHR30046:SF0">
    <property type="entry name" value="FLAGELLAR M-RING PROTEIN"/>
    <property type="match status" value="1"/>
</dbReference>
<feature type="domain" description="Flagellar M-ring N-terminal" evidence="12">
    <location>
        <begin position="60"/>
        <end position="230"/>
    </location>
</feature>
<dbReference type="Gene3D" id="3.30.300.30">
    <property type="match status" value="1"/>
</dbReference>
<evidence type="ECO:0000256" key="2">
    <source>
        <dbReference type="ARBA" id="ARBA00004651"/>
    </source>
</evidence>
<accession>A0A437MAI1</accession>
<keyword evidence="6 11" id="KW-1133">Transmembrane helix</keyword>
<dbReference type="InterPro" id="IPR043427">
    <property type="entry name" value="YscJ/FliF"/>
</dbReference>
<organism evidence="14 15">
    <name type="scientific">Sphingomonas crocodyli</name>
    <dbReference type="NCBI Taxonomy" id="1979270"/>
    <lineage>
        <taxon>Bacteria</taxon>
        <taxon>Pseudomonadati</taxon>
        <taxon>Pseudomonadota</taxon>
        <taxon>Alphaproteobacteria</taxon>
        <taxon>Sphingomonadales</taxon>
        <taxon>Sphingomonadaceae</taxon>
        <taxon>Sphingomonas</taxon>
    </lineage>
</organism>
<dbReference type="InterPro" id="IPR045851">
    <property type="entry name" value="AMP-bd_C_sf"/>
</dbReference>
<dbReference type="OrthoDB" id="9807026at2"/>
<comment type="function">
    <text evidence="9">The M ring may be actively involved in energy transduction.</text>
</comment>
<keyword evidence="5 11" id="KW-0812">Transmembrane</keyword>
<keyword evidence="15" id="KW-1185">Reference proteome</keyword>
<evidence type="ECO:0000256" key="8">
    <source>
        <dbReference type="ARBA" id="ARBA00023143"/>
    </source>
</evidence>
<dbReference type="GO" id="GO:0071973">
    <property type="term" value="P:bacterial-type flagellum-dependent cell motility"/>
    <property type="evidence" value="ECO:0007669"/>
    <property type="project" value="InterPro"/>
</dbReference>
<dbReference type="InterPro" id="IPR013556">
    <property type="entry name" value="Flag_M-ring_C"/>
</dbReference>
<evidence type="ECO:0000256" key="5">
    <source>
        <dbReference type="ARBA" id="ARBA00022692"/>
    </source>
</evidence>
<reference evidence="14 15" key="1">
    <citation type="submission" date="2019-01" db="EMBL/GenBank/DDBJ databases">
        <authorList>
            <person name="Chen W.-M."/>
        </authorList>
    </citation>
    <scope>NUCLEOTIDE SEQUENCE [LARGE SCALE GENOMIC DNA]</scope>
    <source>
        <strain evidence="14 15">CCP-7</strain>
    </source>
</reference>
<sequence length="602" mass="62300">MADATLPTTVPAAAGAANLLDKAKAFVGQPAIQRSLPMMGLIALLGIGALMWMSMSGAPQRDLFAGMGDADKAAVADALKTANIPYEVNRDTGALTVPETSFYQAKMLLAQQGLPKSAPSGDSMIDSLPLGASRAVEGEKLRGAREMDLARTIEAIDSVDTAKVHIAAEQPSVFIRDEAKPQASVMLRLRAGRTLSEAQVQAIVHLVASSVPGLSPDAVSIVDQAGRLLSSSGSDPLAAESNRQVDIQNKMEARYMEALSKILTPIVGPGNFTAEVHADVDFTQTQATRESFPKDAQVLRAETGGWTGDKTGEAGGIPGALSNQPPVASQVSAAPQQTMPAPGTTDAANQNKTSEEYNRTYELGREVSVTKAQVGTVKRLSVAVALREGSKKFSRAELASIETLIRGAVGADQARGDVVALSARSFAVAEETEVKPNWFDAPWVSTLARNLSALLVVALLVFGVAKPMLKKRAAQAAEAKAARELTAATRAALSGGQAGLAGRAGTAAGALGSAGSGAGGVAALSGPGGSNEVRQEIAAALANEALTDPSKQVTLEMIEATPGYANRAELIRNFVRQDPDRAALVVRDLIRADMPGAEAANG</sequence>
<comment type="subcellular location">
    <subcellularLocation>
        <location evidence="1 9">Bacterial flagellum basal body</location>
    </subcellularLocation>
    <subcellularLocation>
        <location evidence="2">Cell membrane</location>
        <topology evidence="2">Multi-pass membrane protein</topology>
    </subcellularLocation>
</comment>
<evidence type="ECO:0000256" key="10">
    <source>
        <dbReference type="SAM" id="MobiDB-lite"/>
    </source>
</evidence>
<evidence type="ECO:0000256" key="3">
    <source>
        <dbReference type="ARBA" id="ARBA00007971"/>
    </source>
</evidence>
<dbReference type="GO" id="GO:0003774">
    <property type="term" value="F:cytoskeletal motor activity"/>
    <property type="evidence" value="ECO:0007669"/>
    <property type="project" value="InterPro"/>
</dbReference>
<feature type="domain" description="Flagellar M-ring C-terminal" evidence="13">
    <location>
        <begin position="263"/>
        <end position="426"/>
    </location>
</feature>
<gene>
    <name evidence="14" type="primary">fliF</name>
    <name evidence="14" type="ORF">EOD43_12695</name>
</gene>
<dbReference type="NCBIfam" id="TIGR00206">
    <property type="entry name" value="fliF"/>
    <property type="match status" value="1"/>
</dbReference>
<protein>
    <recommendedName>
        <fullName evidence="9">Flagellar M-ring protein</fullName>
    </recommendedName>
</protein>
<dbReference type="InterPro" id="IPR006182">
    <property type="entry name" value="FliF_N_dom"/>
</dbReference>
<evidence type="ECO:0000256" key="4">
    <source>
        <dbReference type="ARBA" id="ARBA00022475"/>
    </source>
</evidence>
<evidence type="ECO:0000256" key="11">
    <source>
        <dbReference type="SAM" id="Phobius"/>
    </source>
</evidence>
<keyword evidence="8 9" id="KW-0975">Bacterial flagellum</keyword>
<keyword evidence="14" id="KW-0966">Cell projection</keyword>
<dbReference type="PANTHER" id="PTHR30046">
    <property type="entry name" value="FLAGELLAR M-RING PROTEIN"/>
    <property type="match status" value="1"/>
</dbReference>
<dbReference type="PIRSF" id="PIRSF004862">
    <property type="entry name" value="FliF"/>
    <property type="match status" value="1"/>
</dbReference>
<dbReference type="PRINTS" id="PR01009">
    <property type="entry name" value="FLGMRINGFLIF"/>
</dbReference>
<comment type="similarity">
    <text evidence="3 9">Belongs to the FliF family.</text>
</comment>
<keyword evidence="14" id="KW-0969">Cilium</keyword>
<evidence type="ECO:0000313" key="14">
    <source>
        <dbReference type="EMBL" id="RVT94652.1"/>
    </source>
</evidence>
<feature type="transmembrane region" description="Helical" evidence="11">
    <location>
        <begin position="36"/>
        <end position="55"/>
    </location>
</feature>
<dbReference type="Pfam" id="PF08345">
    <property type="entry name" value="YscJ_FliF_C"/>
    <property type="match status" value="1"/>
</dbReference>
<comment type="caution">
    <text evidence="14">The sequence shown here is derived from an EMBL/GenBank/DDBJ whole genome shotgun (WGS) entry which is preliminary data.</text>
</comment>